<dbReference type="RefSeq" id="WP_039121427.1">
    <property type="nucleotide sequence ID" value="NZ_AOJP01000001.1"/>
</dbReference>
<keyword evidence="7" id="KW-1133">Transmembrane helix</keyword>
<dbReference type="InterPro" id="IPR051327">
    <property type="entry name" value="MATE_MepA_subfamily"/>
</dbReference>
<evidence type="ECO:0000256" key="8">
    <source>
        <dbReference type="ARBA" id="ARBA00023136"/>
    </source>
</evidence>
<evidence type="ECO:0000256" key="1">
    <source>
        <dbReference type="ARBA" id="ARBA00004651"/>
    </source>
</evidence>
<dbReference type="EMBL" id="AUZI01000011">
    <property type="protein sequence ID" value="KID49839.1"/>
    <property type="molecule type" value="Genomic_DNA"/>
</dbReference>
<dbReference type="PATRIC" id="fig|1226633.4.peg.686"/>
<dbReference type="PANTHER" id="PTHR43823:SF3">
    <property type="entry name" value="MULTIDRUG EXPORT PROTEIN MEPA"/>
    <property type="match status" value="1"/>
</dbReference>
<proteinExistence type="inferred from homology"/>
<protein>
    <recommendedName>
        <fullName evidence="3">Multidrug export protein MepA</fullName>
    </recommendedName>
</protein>
<dbReference type="GO" id="GO:0005886">
    <property type="term" value="C:plasma membrane"/>
    <property type="evidence" value="ECO:0007669"/>
    <property type="project" value="UniProtKB-SubCell"/>
</dbReference>
<dbReference type="CDD" id="cd13143">
    <property type="entry name" value="MATE_MepA_like"/>
    <property type="match status" value="1"/>
</dbReference>
<dbReference type="AlphaFoldDB" id="A0A017H7C6"/>
<dbReference type="InterPro" id="IPR045070">
    <property type="entry name" value="MATE_MepA-like"/>
</dbReference>
<evidence type="ECO:0000256" key="7">
    <source>
        <dbReference type="ARBA" id="ARBA00022989"/>
    </source>
</evidence>
<dbReference type="PIRSF" id="PIRSF006603">
    <property type="entry name" value="DinF"/>
    <property type="match status" value="1"/>
</dbReference>
<evidence type="ECO:0000256" key="3">
    <source>
        <dbReference type="ARBA" id="ARBA00022106"/>
    </source>
</evidence>
<dbReference type="OrthoDB" id="9811110at2"/>
<dbReference type="InterPro" id="IPR048279">
    <property type="entry name" value="MdtK-like"/>
</dbReference>
<gene>
    <name evidence="10" type="ORF">C095_03420</name>
</gene>
<dbReference type="Pfam" id="PF01554">
    <property type="entry name" value="MatE"/>
    <property type="match status" value="2"/>
</dbReference>
<sequence>MSSKNEIDQKEWTRLNILNKPILPLLIRMSVPTIIGMLIVMIYTLTDTFFVGLLDNKSMTAAIGVVFSFVSMIQAVGFWFGYGSGNIMSKKLGEQDDKEAAVISSLAIAFSIFIGFLITVFSWIFLLDLSKFIGGNASEHLLKFTMEYLKVIIIGIPFSLYSTTLYNQLRLCGNVKDGMIGLLLGIFSNMILDPIFIFGLKFGFVGAGYATLTGQIVSCISLTILAKRNESFSISWKNVTCSKERIYHILVGGMPNFSRQVITSISLVLLNRVAASYGDSIIAAFTVSSRIVAIAYMIMIGWGQGFQPICAMNYGAKKYNRVQSAFTLTVVVGTIFLILSAILLYLFSEHFIRMLSKDDEVIFIGVQILRMQCISMPLLGYFAVSSMLMQNIGKYFWSLFISISRQGIFYIPLLYLLSNFYGELGIYLLQPVSDIFSFLLAVFIVHRNNKYVSIKLGEKGREEL</sequence>
<evidence type="ECO:0000256" key="2">
    <source>
        <dbReference type="ARBA" id="ARBA00008417"/>
    </source>
</evidence>
<comment type="similarity">
    <text evidence="2">Belongs to the multi antimicrobial extrusion (MATE) (TC 2.A.66.1) family. MepA subfamily.</text>
</comment>
<dbReference type="PANTHER" id="PTHR43823">
    <property type="entry name" value="SPORULATION PROTEIN YKVU"/>
    <property type="match status" value="1"/>
</dbReference>
<evidence type="ECO:0000256" key="4">
    <source>
        <dbReference type="ARBA" id="ARBA00022448"/>
    </source>
</evidence>
<organism evidence="10 11">
    <name type="scientific">Fusobacterium necrophorum subsp. funduliforme B35</name>
    <dbReference type="NCBI Taxonomy" id="1226633"/>
    <lineage>
        <taxon>Bacteria</taxon>
        <taxon>Fusobacteriati</taxon>
        <taxon>Fusobacteriota</taxon>
        <taxon>Fusobacteriia</taxon>
        <taxon>Fusobacteriales</taxon>
        <taxon>Fusobacteriaceae</taxon>
        <taxon>Fusobacterium</taxon>
    </lineage>
</organism>
<keyword evidence="8" id="KW-0472">Membrane</keyword>
<keyword evidence="4" id="KW-0813">Transport</keyword>
<reference evidence="10 11" key="1">
    <citation type="submission" date="2013-08" db="EMBL/GenBank/DDBJ databases">
        <title>An opportunistic ruminal bacterium that causes liver abscesses in cattle.</title>
        <authorList>
            <person name="Benahmed F.H."/>
            <person name="Rasmussen M."/>
            <person name="Harbottle H."/>
            <person name="Soppet D."/>
            <person name="Nagaraja T.G."/>
            <person name="Davidson M."/>
        </authorList>
    </citation>
    <scope>NUCLEOTIDE SEQUENCE [LARGE SCALE GENOMIC DNA]</scope>
    <source>
        <strain evidence="10 11">B35</strain>
    </source>
</reference>
<comment type="subcellular location">
    <subcellularLocation>
        <location evidence="1">Cell membrane</location>
        <topology evidence="1">Multi-pass membrane protein</topology>
    </subcellularLocation>
</comment>
<keyword evidence="5" id="KW-1003">Cell membrane</keyword>
<comment type="caution">
    <text evidence="10">The sequence shown here is derived from an EMBL/GenBank/DDBJ whole genome shotgun (WGS) entry which is preliminary data.</text>
</comment>
<dbReference type="GO" id="GO:0046677">
    <property type="term" value="P:response to antibiotic"/>
    <property type="evidence" value="ECO:0007669"/>
    <property type="project" value="UniProtKB-KW"/>
</dbReference>
<evidence type="ECO:0000256" key="6">
    <source>
        <dbReference type="ARBA" id="ARBA00022692"/>
    </source>
</evidence>
<keyword evidence="9" id="KW-0046">Antibiotic resistance</keyword>
<keyword evidence="6" id="KW-0812">Transmembrane</keyword>
<dbReference type="GO" id="GO:0042910">
    <property type="term" value="F:xenobiotic transmembrane transporter activity"/>
    <property type="evidence" value="ECO:0007669"/>
    <property type="project" value="InterPro"/>
</dbReference>
<dbReference type="NCBIfam" id="TIGR00797">
    <property type="entry name" value="matE"/>
    <property type="match status" value="1"/>
</dbReference>
<accession>A0A017H7C6</accession>
<dbReference type="GO" id="GO:0015297">
    <property type="term" value="F:antiporter activity"/>
    <property type="evidence" value="ECO:0007669"/>
    <property type="project" value="InterPro"/>
</dbReference>
<dbReference type="Proteomes" id="UP000031184">
    <property type="component" value="Unassembled WGS sequence"/>
</dbReference>
<evidence type="ECO:0000313" key="10">
    <source>
        <dbReference type="EMBL" id="KID49839.1"/>
    </source>
</evidence>
<evidence type="ECO:0000313" key="11">
    <source>
        <dbReference type="Proteomes" id="UP000031184"/>
    </source>
</evidence>
<evidence type="ECO:0000256" key="5">
    <source>
        <dbReference type="ARBA" id="ARBA00022475"/>
    </source>
</evidence>
<dbReference type="InterPro" id="IPR002528">
    <property type="entry name" value="MATE_fam"/>
</dbReference>
<name>A0A017H7C6_9FUSO</name>
<evidence type="ECO:0000256" key="9">
    <source>
        <dbReference type="ARBA" id="ARBA00023251"/>
    </source>
</evidence>